<evidence type="ECO:0000313" key="2">
    <source>
        <dbReference type="Proteomes" id="UP000324831"/>
    </source>
</evidence>
<gene>
    <name evidence="1" type="ORF">MHSWG343_05500</name>
</gene>
<accession>A0A478FQ40</accession>
<evidence type="ECO:0000313" key="1">
    <source>
        <dbReference type="EMBL" id="GCE63553.1"/>
    </source>
</evidence>
<dbReference type="EMBL" id="BIMN01000002">
    <property type="protein sequence ID" value="GCE63553.1"/>
    <property type="molecule type" value="Genomic_DNA"/>
</dbReference>
<dbReference type="Proteomes" id="UP000324831">
    <property type="component" value="Unassembled WGS sequence"/>
</dbReference>
<dbReference type="AlphaFoldDB" id="A0A478FQ40"/>
<comment type="caution">
    <text evidence="1">The sequence shown here is derived from an EMBL/GenBank/DDBJ whole genome shotgun (WGS) entry which is preliminary data.</text>
</comment>
<sequence length="443" mass="50411">MKLFSSKFNTVGIPTLFIGSTGLGIKLYISKDGYSLERAEGWEPSSFDIPVDPFPIGQDLVLPPENFVPKVLDLPVSVPQDIEQQSLVSVNTEKKPTNNSPAPVLPPASAPKAEPVIYKFSDELKSKGYTVVSNETKDDVVLNILLQRLFPNKIKGFTYGDNQIFKGSKRIVFKTKKIKAKINRFDRELVILDKPDKQFIPVHKNACIEALNAEFKFDASDAKQKKQVNDELARLREWCTEPKIKDVLGRHKFQLLTDTRTNATDEDWKEVIAGGWFKKERGIKYWEKQAFIPRREIDAFLGDKSKKNGIESKKDVTDQQINIFKEKCKAVLEKPFTRSTFYIPTAFWKETKPKPGVNIDSFQEAALFCSKPMKVEDYISKAMQGVPKKAFVTTDVVDYCYVKQSIDQYKKFQTNQPIEGKSFWCAVKLLYGQNKTSTSSKGK</sequence>
<protein>
    <submittedName>
        <fullName evidence="1">Uncharacterized protein</fullName>
    </submittedName>
</protein>
<name>A0A478FQ40_9MOLU</name>
<reference evidence="1 2" key="1">
    <citation type="submission" date="2019-01" db="EMBL/GenBank/DDBJ databases">
        <title>Draft genome sequences of Candidatus Mycoplasma haemohominis SWG34-3 identified from a patient with pyrexia, anemia and liver dysfunction.</title>
        <authorList>
            <person name="Sekizuka T."/>
            <person name="Hattori N."/>
            <person name="Katano H."/>
            <person name="Takuma T."/>
            <person name="Ito T."/>
            <person name="Arai N."/>
            <person name="Yanai R."/>
            <person name="Ishii S."/>
            <person name="Miura Y."/>
            <person name="Tokunaga T."/>
            <person name="Watanabe H."/>
            <person name="Nomura N."/>
            <person name="Eguchi J."/>
            <person name="Arai T."/>
            <person name="Hasegawa H."/>
            <person name="Nakamaki T."/>
            <person name="Wakita T."/>
            <person name="Niki Y."/>
            <person name="Kuroda M."/>
        </authorList>
    </citation>
    <scope>NUCLEOTIDE SEQUENCE [LARGE SCALE GENOMIC DNA]</scope>
    <source>
        <strain evidence="1">SWG34-3</strain>
    </source>
</reference>
<proteinExistence type="predicted"/>
<organism evidence="1 2">
    <name type="scientific">Candidatus Mycoplasma haematohominis</name>
    <dbReference type="NCBI Taxonomy" id="1494318"/>
    <lineage>
        <taxon>Bacteria</taxon>
        <taxon>Bacillati</taxon>
        <taxon>Mycoplasmatota</taxon>
        <taxon>Mollicutes</taxon>
        <taxon>Mycoplasmataceae</taxon>
        <taxon>Mycoplasma</taxon>
    </lineage>
</organism>